<organism evidence="2">
    <name type="scientific">human gut metagenome</name>
    <dbReference type="NCBI Taxonomy" id="408170"/>
    <lineage>
        <taxon>unclassified sequences</taxon>
        <taxon>metagenomes</taxon>
        <taxon>organismal metagenomes</taxon>
    </lineage>
</organism>
<evidence type="ECO:0000259" key="1">
    <source>
        <dbReference type="PROSITE" id="PS51677"/>
    </source>
</evidence>
<dbReference type="SUPFAM" id="SSF88713">
    <property type="entry name" value="Glycoside hydrolase/deacetylase"/>
    <property type="match status" value="1"/>
</dbReference>
<gene>
    <name evidence="2" type="ORF">OBE_05293</name>
</gene>
<dbReference type="InterPro" id="IPR002509">
    <property type="entry name" value="NODB_dom"/>
</dbReference>
<dbReference type="Gene3D" id="3.20.20.370">
    <property type="entry name" value="Glycoside hydrolase/deacetylase"/>
    <property type="match status" value="1"/>
</dbReference>
<dbReference type="Pfam" id="PF01522">
    <property type="entry name" value="Polysacc_deac_1"/>
    <property type="match status" value="1"/>
</dbReference>
<proteinExistence type="predicted"/>
<dbReference type="PANTHER" id="PTHR10587:SF78">
    <property type="entry name" value="PEPTIDOGLYCAN-N-ACETYLMURAMIC ACID DEACETYLASE PDAA"/>
    <property type="match status" value="1"/>
</dbReference>
<protein>
    <submittedName>
        <fullName evidence="2">Delta-lactam-biosynthetic de-N-acetylase</fullName>
    </submittedName>
</protein>
<accession>K1TJK2</accession>
<feature type="domain" description="NodB homology" evidence="1">
    <location>
        <begin position="17"/>
        <end position="145"/>
    </location>
</feature>
<feature type="non-terminal residue" evidence="2">
    <location>
        <position position="1"/>
    </location>
</feature>
<dbReference type="GO" id="GO:0016810">
    <property type="term" value="F:hydrolase activity, acting on carbon-nitrogen (but not peptide) bonds"/>
    <property type="evidence" value="ECO:0007669"/>
    <property type="project" value="InterPro"/>
</dbReference>
<comment type="caution">
    <text evidence="2">The sequence shown here is derived from an EMBL/GenBank/DDBJ whole genome shotgun (WGS) entry which is preliminary data.</text>
</comment>
<dbReference type="PROSITE" id="PS51677">
    <property type="entry name" value="NODB"/>
    <property type="match status" value="1"/>
</dbReference>
<dbReference type="GO" id="GO:0016020">
    <property type="term" value="C:membrane"/>
    <property type="evidence" value="ECO:0007669"/>
    <property type="project" value="TreeGrafter"/>
</dbReference>
<reference evidence="2" key="1">
    <citation type="journal article" date="2013" name="Environ. Microbiol.">
        <title>Microbiota from the distal guts of lean and obese adolescents exhibit partial functional redundancy besides clear differences in community structure.</title>
        <authorList>
            <person name="Ferrer M."/>
            <person name="Ruiz A."/>
            <person name="Lanza F."/>
            <person name="Haange S.B."/>
            <person name="Oberbach A."/>
            <person name="Till H."/>
            <person name="Bargiela R."/>
            <person name="Campoy C."/>
            <person name="Segura M.T."/>
            <person name="Richter M."/>
            <person name="von Bergen M."/>
            <person name="Seifert J."/>
            <person name="Suarez A."/>
        </authorList>
    </citation>
    <scope>NUCLEOTIDE SEQUENCE</scope>
</reference>
<dbReference type="InterPro" id="IPR011330">
    <property type="entry name" value="Glyco_hydro/deAcase_b/a-brl"/>
</dbReference>
<name>K1TJK2_9ZZZZ</name>
<dbReference type="AlphaFoldDB" id="K1TJK2"/>
<dbReference type="PANTHER" id="PTHR10587">
    <property type="entry name" value="GLYCOSYL TRANSFERASE-RELATED"/>
    <property type="match status" value="1"/>
</dbReference>
<dbReference type="InterPro" id="IPR050248">
    <property type="entry name" value="Polysacc_deacetylase_ArnD"/>
</dbReference>
<sequence>DTNGYKAFCLDTKSTDKVLYLTFDCGYENGYTAKILDTLKEKQVTAAFFCTLPQVKENPEIIARMINEGHIVGNHSVTHPSFPTLTRLQMANEIKGMDDYLRTYFGYSAPFFRFPMGEYSDSALDAVGSLGYTSVFWLWRIPIGI</sequence>
<dbReference type="EMBL" id="AJWZ01003614">
    <property type="protein sequence ID" value="EKC67744.1"/>
    <property type="molecule type" value="Genomic_DNA"/>
</dbReference>
<dbReference type="GO" id="GO:0005975">
    <property type="term" value="P:carbohydrate metabolic process"/>
    <property type="evidence" value="ECO:0007669"/>
    <property type="project" value="InterPro"/>
</dbReference>
<evidence type="ECO:0000313" key="2">
    <source>
        <dbReference type="EMBL" id="EKC67744.1"/>
    </source>
</evidence>